<feature type="domain" description="Inner centromere protein ARK-binding" evidence="9">
    <location>
        <begin position="1203"/>
        <end position="1257"/>
    </location>
</feature>
<feature type="compositionally biased region" description="Acidic residues" evidence="8">
    <location>
        <begin position="366"/>
        <end position="377"/>
    </location>
</feature>
<feature type="compositionally biased region" description="Low complexity" evidence="8">
    <location>
        <begin position="270"/>
        <end position="281"/>
    </location>
</feature>
<feature type="region of interest" description="Disordered" evidence="8">
    <location>
        <begin position="199"/>
        <end position="610"/>
    </location>
</feature>
<evidence type="ECO:0000313" key="10">
    <source>
        <dbReference type="EMBL" id="KAH7353422.1"/>
    </source>
</evidence>
<dbReference type="GO" id="GO:0005634">
    <property type="term" value="C:nucleus"/>
    <property type="evidence" value="ECO:0007669"/>
    <property type="project" value="UniProtKB-SubCell"/>
</dbReference>
<dbReference type="EMBL" id="JAGPXD010000005">
    <property type="protein sequence ID" value="KAH7353422.1"/>
    <property type="molecule type" value="Genomic_DNA"/>
</dbReference>
<evidence type="ECO:0000256" key="5">
    <source>
        <dbReference type="ARBA" id="ARBA00022829"/>
    </source>
</evidence>
<feature type="compositionally biased region" description="Polar residues" evidence="8">
    <location>
        <begin position="149"/>
        <end position="165"/>
    </location>
</feature>
<dbReference type="PANTHER" id="PTHR13142:SF1">
    <property type="entry name" value="INNER CENTROMERE PROTEIN"/>
    <property type="match status" value="1"/>
</dbReference>
<comment type="similarity">
    <text evidence="3">Belongs to the INCENP family.</text>
</comment>
<reference evidence="10" key="1">
    <citation type="journal article" date="2021" name="Nat. Commun.">
        <title>Genetic determinants of endophytism in the Arabidopsis root mycobiome.</title>
        <authorList>
            <person name="Mesny F."/>
            <person name="Miyauchi S."/>
            <person name="Thiergart T."/>
            <person name="Pickel B."/>
            <person name="Atanasova L."/>
            <person name="Karlsson M."/>
            <person name="Huettel B."/>
            <person name="Barry K.W."/>
            <person name="Haridas S."/>
            <person name="Chen C."/>
            <person name="Bauer D."/>
            <person name="Andreopoulos W."/>
            <person name="Pangilinan J."/>
            <person name="LaButti K."/>
            <person name="Riley R."/>
            <person name="Lipzen A."/>
            <person name="Clum A."/>
            <person name="Drula E."/>
            <person name="Henrissat B."/>
            <person name="Kohler A."/>
            <person name="Grigoriev I.V."/>
            <person name="Martin F.M."/>
            <person name="Hacquard S."/>
        </authorList>
    </citation>
    <scope>NUCLEOTIDE SEQUENCE</scope>
    <source>
        <strain evidence="10">MPI-CAGE-AT-0016</strain>
    </source>
</reference>
<evidence type="ECO:0000256" key="3">
    <source>
        <dbReference type="ARBA" id="ARBA00010042"/>
    </source>
</evidence>
<evidence type="ECO:0000256" key="1">
    <source>
        <dbReference type="ARBA" id="ARBA00004123"/>
    </source>
</evidence>
<dbReference type="GO" id="GO:0007059">
    <property type="term" value="P:chromosome segregation"/>
    <property type="evidence" value="ECO:0007669"/>
    <property type="project" value="UniProtKB-KW"/>
</dbReference>
<feature type="region of interest" description="Disordered" evidence="8">
    <location>
        <begin position="640"/>
        <end position="1105"/>
    </location>
</feature>
<dbReference type="OrthoDB" id="6123at2759"/>
<feature type="compositionally biased region" description="Basic and acidic residues" evidence="8">
    <location>
        <begin position="821"/>
        <end position="833"/>
    </location>
</feature>
<feature type="compositionally biased region" description="Acidic residues" evidence="8">
    <location>
        <begin position="1200"/>
        <end position="1215"/>
    </location>
</feature>
<comment type="caution">
    <text evidence="10">The sequence shown here is derived from an EMBL/GenBank/DDBJ whole genome shotgun (WGS) entry which is preliminary data.</text>
</comment>
<keyword evidence="6" id="KW-0206">Cytoskeleton</keyword>
<evidence type="ECO:0000256" key="8">
    <source>
        <dbReference type="SAM" id="MobiDB-lite"/>
    </source>
</evidence>
<gene>
    <name evidence="10" type="ORF">B0T11DRAFT_117545</name>
</gene>
<keyword evidence="11" id="KW-1185">Reference proteome</keyword>
<dbReference type="PANTHER" id="PTHR13142">
    <property type="entry name" value="INNER CENTROMERE PROTEIN"/>
    <property type="match status" value="1"/>
</dbReference>
<name>A0A8K0WZX2_9PEZI</name>
<comment type="subcellular location">
    <subcellularLocation>
        <location evidence="2">Cytoplasm</location>
        <location evidence="2">Cytoskeleton</location>
        <location evidence="2">Spindle</location>
    </subcellularLocation>
    <subcellularLocation>
        <location evidence="1">Nucleus</location>
    </subcellularLocation>
</comment>
<feature type="compositionally biased region" description="Polar residues" evidence="8">
    <location>
        <begin position="577"/>
        <end position="600"/>
    </location>
</feature>
<feature type="compositionally biased region" description="Basic and acidic residues" evidence="8">
    <location>
        <begin position="911"/>
        <end position="969"/>
    </location>
</feature>
<dbReference type="CDD" id="cd22249">
    <property type="entry name" value="UDM1_RNF168_RNF169-like"/>
    <property type="match status" value="1"/>
</dbReference>
<keyword evidence="4" id="KW-0963">Cytoplasm</keyword>
<feature type="region of interest" description="Disordered" evidence="8">
    <location>
        <begin position="1129"/>
        <end position="1223"/>
    </location>
</feature>
<dbReference type="Pfam" id="PF03941">
    <property type="entry name" value="INCENP_ARK-bind"/>
    <property type="match status" value="1"/>
</dbReference>
<dbReference type="InterPro" id="IPR005635">
    <property type="entry name" value="Inner_centromere_prot_ARK-bd"/>
</dbReference>
<protein>
    <submittedName>
        <fullName evidence="10">Inner centromere protein</fullName>
    </submittedName>
</protein>
<evidence type="ECO:0000256" key="6">
    <source>
        <dbReference type="ARBA" id="ARBA00023212"/>
    </source>
</evidence>
<proteinExistence type="inferred from homology"/>
<feature type="compositionally biased region" description="Polar residues" evidence="8">
    <location>
        <begin position="205"/>
        <end position="222"/>
    </location>
</feature>
<evidence type="ECO:0000259" key="9">
    <source>
        <dbReference type="Pfam" id="PF03941"/>
    </source>
</evidence>
<sequence length="1312" mass="142831">MAMRGPRVQVGSATWIAEERATAVDIAKSEADEFSFSARNDFDWLNEHMADVFNENDINVAEIFKTPGKLRGKTPRTARKLINNTAEPRVPLSDVFSSASKGVSSPFAQQLNRLQSPIPQPALARSPLASRATSPLKPVPTAKSHPAKQPTQPADSGYYGSQSQDAMDIDSAPQETQPTQVATPTRYADVGDHVAFHTTPEAETASPTVTRTMQSPTRTLQTAKEEQTTRPLPDPTGSVSPVLHRSPIRSPMKQTPAYPMISSPVRAMHSSSPKKSSPLKPMVEEAEEDASKTPFQDQDDEDAGTPSDGSSPIRPVVRKSSLNFASLPAREPLTSKKSLGPRSSRPSNDHRTSHYGKRLSRPDAGADSEEDEMDIDDVTTAAQDRTESQDDRIHLNKTYTQRLQDQISMLGKSQPNARRQSKSISSSSAAVQPTAQMAPEAKPASPIRSPNRSPTRKEPAPPTPGAFPEDEDEDDWIAPPAVPRKDNIPSSPRPVLAKSHTADVMEGIHGADTVGGAEFVLPKQRQGDSRPGSPQRLNTAPDRTTNVPGHGKSASVSVLPQTGSRGMDVTSPKKGVSVSNPTIVSANQSRPVSPTKSPSRSFRDSPLKQVKNKLSSIIKSSKGLLASSAVLSAEGKSAMLSPSTTRLGLHAGPSTESLFQRMMPSDAPYPDLSHRTAADNQSVMGPPASPTRPVAKRTRASIEREKEEKRREKEAQKEARLYAEQMSKLDKAREKEREKARVFSKEQEKAVAAETKASQKEQEKPQVVQTPAPKEPAKPTRTSPRKAKAQAEADDVDMIDAAAAMPPPSVPRSAGPGQAIRNKEIRRPMKPTKEPVSTKQAPTVIRVNTGSQHSQYRPSTAALGSSLRETLAAPQTQLRSKASQASLHNKSSLQSLKGTTPGGRPKALDLAAKRKEQEEREAQRKREAKLELEKKRQAMQEEERKVELLKRQEAERQKEKEREQADPKKSAQRQAALEKAKQTRAPPPAVRSQPNGPPDYTSGAEGPPRPVSRLATSSVRSQEDSGRPVNAVLAQGAKPATKRPLPQDPSDAARNGQARNGLSYQAKEAKRRRTSDDFFDELDMESQQPNIKGPPVRPSGGFKKEMQKSVYTSGYTAAPPSASRDLFKATVTAQHAHSAAKGTQAMDMSQFSKGAIPFAPAPNAAGSHKTPARPPATANAKSTAKVPRSSPRFQNGESIELPEIETDDDDEDEEDAHLGVASWADSPDLRRALMRQETMDPGQIFGPPAPLIMEEVFNKSKDKWHKFRARTSSANWSGADRLTEDDIRKDLVARDKLRKEGAWSYEMSKDLM</sequence>
<keyword evidence="5" id="KW-0159">Chromosome partition</keyword>
<feature type="compositionally biased region" description="Polar residues" evidence="8">
    <location>
        <begin position="835"/>
        <end position="858"/>
    </location>
</feature>
<evidence type="ECO:0000313" key="11">
    <source>
        <dbReference type="Proteomes" id="UP000813385"/>
    </source>
</evidence>
<feature type="compositionally biased region" description="Polar residues" evidence="8">
    <location>
        <begin position="535"/>
        <end position="547"/>
    </location>
</feature>
<evidence type="ECO:0000256" key="2">
    <source>
        <dbReference type="ARBA" id="ARBA00004186"/>
    </source>
</evidence>
<dbReference type="GO" id="GO:0005819">
    <property type="term" value="C:spindle"/>
    <property type="evidence" value="ECO:0007669"/>
    <property type="project" value="UniProtKB-SubCell"/>
</dbReference>
<feature type="compositionally biased region" description="Polar residues" evidence="8">
    <location>
        <begin position="554"/>
        <end position="564"/>
    </location>
</feature>
<feature type="compositionally biased region" description="Basic and acidic residues" evidence="8">
    <location>
        <begin position="384"/>
        <end position="394"/>
    </location>
</feature>
<evidence type="ECO:0000256" key="4">
    <source>
        <dbReference type="ARBA" id="ARBA00022490"/>
    </source>
</evidence>
<feature type="region of interest" description="Disordered" evidence="8">
    <location>
        <begin position="125"/>
        <end position="181"/>
    </location>
</feature>
<feature type="compositionally biased region" description="Basic and acidic residues" evidence="8">
    <location>
        <begin position="700"/>
        <end position="764"/>
    </location>
</feature>
<evidence type="ECO:0000256" key="7">
    <source>
        <dbReference type="ARBA" id="ARBA00023242"/>
    </source>
</evidence>
<dbReference type="Proteomes" id="UP000813385">
    <property type="component" value="Unassembled WGS sequence"/>
</dbReference>
<keyword evidence="7" id="KW-0539">Nucleus</keyword>
<feature type="compositionally biased region" description="Polar residues" evidence="8">
    <location>
        <begin position="873"/>
        <end position="898"/>
    </location>
</feature>
<feature type="compositionally biased region" description="Polar residues" evidence="8">
    <location>
        <begin position="397"/>
        <end position="418"/>
    </location>
</feature>
<accession>A0A8K0WZX2</accession>
<organism evidence="10 11">
    <name type="scientific">Plectosphaerella cucumerina</name>
    <dbReference type="NCBI Taxonomy" id="40658"/>
    <lineage>
        <taxon>Eukaryota</taxon>
        <taxon>Fungi</taxon>
        <taxon>Dikarya</taxon>
        <taxon>Ascomycota</taxon>
        <taxon>Pezizomycotina</taxon>
        <taxon>Sordariomycetes</taxon>
        <taxon>Hypocreomycetidae</taxon>
        <taxon>Glomerellales</taxon>
        <taxon>Plectosphaerellaceae</taxon>
        <taxon>Plectosphaerella</taxon>
    </lineage>
</organism>